<gene>
    <name evidence="1" type="ORF">SAMN05421760_104201</name>
</gene>
<name>A0A1N7LNY3_9GAMM</name>
<keyword evidence="2" id="KW-1185">Reference proteome</keyword>
<dbReference type="EMBL" id="FTOE01000004">
    <property type="protein sequence ID" value="SIS75538.1"/>
    <property type="molecule type" value="Genomic_DNA"/>
</dbReference>
<dbReference type="Proteomes" id="UP000185999">
    <property type="component" value="Unassembled WGS sequence"/>
</dbReference>
<sequence length="137" mass="15148">MKSITNEKHTAVARTLWALSGVRSRKLDIGKQPFDSEGKAIRTVPEHIKKPSSINCSVIIQYTGTPEGGKAPCLVKPTLLELKTNTGQVTQIYVIAISVTNLSKKSDVFLRWKLISYIGVPTKSIGINRCSRFFNTD</sequence>
<organism evidence="1 2">
    <name type="scientific">Neptunomonas antarctica</name>
    <dbReference type="NCBI Taxonomy" id="619304"/>
    <lineage>
        <taxon>Bacteria</taxon>
        <taxon>Pseudomonadati</taxon>
        <taxon>Pseudomonadota</taxon>
        <taxon>Gammaproteobacteria</taxon>
        <taxon>Oceanospirillales</taxon>
        <taxon>Oceanospirillaceae</taxon>
        <taxon>Neptunomonas</taxon>
    </lineage>
</organism>
<evidence type="ECO:0000313" key="2">
    <source>
        <dbReference type="Proteomes" id="UP000185999"/>
    </source>
</evidence>
<protein>
    <submittedName>
        <fullName evidence="1">Uncharacterized protein</fullName>
    </submittedName>
</protein>
<dbReference type="AlphaFoldDB" id="A0A1N7LNY3"/>
<reference evidence="2" key="1">
    <citation type="submission" date="2017-01" db="EMBL/GenBank/DDBJ databases">
        <authorList>
            <person name="Varghese N."/>
            <person name="Submissions S."/>
        </authorList>
    </citation>
    <scope>NUCLEOTIDE SEQUENCE [LARGE SCALE GENOMIC DNA]</scope>
    <source>
        <strain evidence="2">DSM 22306</strain>
    </source>
</reference>
<proteinExistence type="predicted"/>
<evidence type="ECO:0000313" key="1">
    <source>
        <dbReference type="EMBL" id="SIS75538.1"/>
    </source>
</evidence>
<accession>A0A1N7LNY3</accession>